<evidence type="ECO:0000256" key="3">
    <source>
        <dbReference type="ARBA" id="ARBA00023125"/>
    </source>
</evidence>
<dbReference type="GO" id="GO:0006310">
    <property type="term" value="P:DNA recombination"/>
    <property type="evidence" value="ECO:0007669"/>
    <property type="project" value="UniProtKB-KW"/>
</dbReference>
<gene>
    <name evidence="6" type="ORF">M8523_33090</name>
</gene>
<keyword evidence="3" id="KW-0238">DNA-binding</keyword>
<evidence type="ECO:0000313" key="7">
    <source>
        <dbReference type="Proteomes" id="UP001165667"/>
    </source>
</evidence>
<dbReference type="PROSITE" id="PS51898">
    <property type="entry name" value="TYR_RECOMBINASE"/>
    <property type="match status" value="1"/>
</dbReference>
<dbReference type="PANTHER" id="PTHR30349:SF41">
    <property type="entry name" value="INTEGRASE_RECOMBINASE PROTEIN MJ0367-RELATED"/>
    <property type="match status" value="1"/>
</dbReference>
<dbReference type="SUPFAM" id="SSF56349">
    <property type="entry name" value="DNA breaking-rejoining enzymes"/>
    <property type="match status" value="1"/>
</dbReference>
<feature type="domain" description="Tyr recombinase" evidence="5">
    <location>
        <begin position="1"/>
        <end position="155"/>
    </location>
</feature>
<dbReference type="GO" id="GO:0003677">
    <property type="term" value="F:DNA binding"/>
    <property type="evidence" value="ECO:0007669"/>
    <property type="project" value="UniProtKB-KW"/>
</dbReference>
<reference evidence="6" key="1">
    <citation type="submission" date="2022-05" db="EMBL/GenBank/DDBJ databases">
        <authorList>
            <person name="Pankratov T."/>
        </authorList>
    </citation>
    <scope>NUCLEOTIDE SEQUENCE</scope>
    <source>
        <strain evidence="6">BP6-180914</strain>
    </source>
</reference>
<name>A0AA42CRR6_9HYPH</name>
<keyword evidence="4" id="KW-0233">DNA recombination</keyword>
<dbReference type="PANTHER" id="PTHR30349">
    <property type="entry name" value="PHAGE INTEGRASE-RELATED"/>
    <property type="match status" value="1"/>
</dbReference>
<evidence type="ECO:0000313" key="6">
    <source>
        <dbReference type="EMBL" id="MCW6512740.1"/>
    </source>
</evidence>
<organism evidence="6 7">
    <name type="scientific">Lichenifustis flavocetrariae</name>
    <dbReference type="NCBI Taxonomy" id="2949735"/>
    <lineage>
        <taxon>Bacteria</taxon>
        <taxon>Pseudomonadati</taxon>
        <taxon>Pseudomonadota</taxon>
        <taxon>Alphaproteobacteria</taxon>
        <taxon>Hyphomicrobiales</taxon>
        <taxon>Lichenihabitantaceae</taxon>
        <taxon>Lichenifustis</taxon>
    </lineage>
</organism>
<proteinExistence type="inferred from homology"/>
<dbReference type="InterPro" id="IPR002104">
    <property type="entry name" value="Integrase_catalytic"/>
</dbReference>
<evidence type="ECO:0000259" key="5">
    <source>
        <dbReference type="PROSITE" id="PS51898"/>
    </source>
</evidence>
<comment type="similarity">
    <text evidence="1">Belongs to the 'phage' integrase family.</text>
</comment>
<dbReference type="Proteomes" id="UP001165667">
    <property type="component" value="Unassembled WGS sequence"/>
</dbReference>
<sequence length="164" mass="18122">MRSGEAVRLDRGDVDLTSGVILVRNTKFRKDRLVPVHPTTQAALRRYARERDDVFPTPKGEAFFLSSRGCRLSAAGLQANFAKARKLAGFDEGKPLRPHDLRHRFAVTRLALWHQQRADVQALLPLLATYLGHASYSDTAYYLTGSSDLLAIAAERAFLDGGAA</sequence>
<protein>
    <submittedName>
        <fullName evidence="6">Tyrosine-type recombinase/integrase</fullName>
    </submittedName>
</protein>
<evidence type="ECO:0000256" key="2">
    <source>
        <dbReference type="ARBA" id="ARBA00022908"/>
    </source>
</evidence>
<dbReference type="Pfam" id="PF00589">
    <property type="entry name" value="Phage_integrase"/>
    <property type="match status" value="1"/>
</dbReference>
<dbReference type="InterPro" id="IPR013762">
    <property type="entry name" value="Integrase-like_cat_sf"/>
</dbReference>
<dbReference type="EMBL" id="JAMOIM010000063">
    <property type="protein sequence ID" value="MCW6512740.1"/>
    <property type="molecule type" value="Genomic_DNA"/>
</dbReference>
<dbReference type="InterPro" id="IPR011010">
    <property type="entry name" value="DNA_brk_join_enz"/>
</dbReference>
<accession>A0AA42CRR6</accession>
<dbReference type="AlphaFoldDB" id="A0AA42CRR6"/>
<dbReference type="RefSeq" id="WP_282589116.1">
    <property type="nucleotide sequence ID" value="NZ_JAMOIM010000063.1"/>
</dbReference>
<evidence type="ECO:0000256" key="4">
    <source>
        <dbReference type="ARBA" id="ARBA00023172"/>
    </source>
</evidence>
<dbReference type="GO" id="GO:0015074">
    <property type="term" value="P:DNA integration"/>
    <property type="evidence" value="ECO:0007669"/>
    <property type="project" value="UniProtKB-KW"/>
</dbReference>
<dbReference type="Gene3D" id="1.10.443.10">
    <property type="entry name" value="Intergrase catalytic core"/>
    <property type="match status" value="1"/>
</dbReference>
<comment type="caution">
    <text evidence="6">The sequence shown here is derived from an EMBL/GenBank/DDBJ whole genome shotgun (WGS) entry which is preliminary data.</text>
</comment>
<dbReference type="InterPro" id="IPR050090">
    <property type="entry name" value="Tyrosine_recombinase_XerCD"/>
</dbReference>
<keyword evidence="2" id="KW-0229">DNA integration</keyword>
<keyword evidence="7" id="KW-1185">Reference proteome</keyword>
<evidence type="ECO:0000256" key="1">
    <source>
        <dbReference type="ARBA" id="ARBA00008857"/>
    </source>
</evidence>